<dbReference type="Pfam" id="PF04345">
    <property type="entry name" value="Chor_lyase"/>
    <property type="match status" value="1"/>
</dbReference>
<comment type="function">
    <text evidence="4">Removes the pyruvyl group from chorismate, with concomitant aromatization of the ring, to provide 4-hydroxybenzoate (4HB) for the ubiquinone pathway.</text>
</comment>
<dbReference type="Proteomes" id="UP001216189">
    <property type="component" value="Unassembled WGS sequence"/>
</dbReference>
<evidence type="ECO:0000313" key="5">
    <source>
        <dbReference type="EMBL" id="MDE1515625.1"/>
    </source>
</evidence>
<keyword evidence="6" id="KW-1185">Reference proteome</keyword>
<dbReference type="RefSeq" id="WP_274723344.1">
    <property type="nucleotide sequence ID" value="NZ_JARBFT010000012.1"/>
</dbReference>
<dbReference type="PANTHER" id="PTHR38683">
    <property type="entry name" value="CHORISMATE PYRUVATE-LYASE"/>
    <property type="match status" value="1"/>
</dbReference>
<comment type="catalytic activity">
    <reaction evidence="4">
        <text>chorismate = 4-hydroxybenzoate + pyruvate</text>
        <dbReference type="Rhea" id="RHEA:16505"/>
        <dbReference type="ChEBI" id="CHEBI:15361"/>
        <dbReference type="ChEBI" id="CHEBI:17879"/>
        <dbReference type="ChEBI" id="CHEBI:29748"/>
        <dbReference type="EC" id="4.1.3.40"/>
    </reaction>
</comment>
<protein>
    <recommendedName>
        <fullName evidence="4">Probable chorismate pyruvate-lyase</fullName>
        <shortName evidence="4">CL</shortName>
        <shortName evidence="4">CPL</shortName>
        <ecNumber evidence="4">4.1.3.40</ecNumber>
    </recommendedName>
</protein>
<dbReference type="InterPro" id="IPR028978">
    <property type="entry name" value="Chorismate_lyase_/UTRA_dom_sf"/>
</dbReference>
<evidence type="ECO:0000256" key="2">
    <source>
        <dbReference type="ARBA" id="ARBA00022688"/>
    </source>
</evidence>
<keyword evidence="2 4" id="KW-0831">Ubiquinone biosynthesis</keyword>
<evidence type="ECO:0000256" key="4">
    <source>
        <dbReference type="HAMAP-Rule" id="MF_01632"/>
    </source>
</evidence>
<evidence type="ECO:0000256" key="3">
    <source>
        <dbReference type="ARBA" id="ARBA00023239"/>
    </source>
</evidence>
<comment type="subcellular location">
    <subcellularLocation>
        <location evidence="4">Cytoplasm</location>
    </subcellularLocation>
</comment>
<organism evidence="5 6">
    <name type="scientific">Vibrio chanodichtyis</name>
    <dbReference type="NCBI Taxonomy" id="3027932"/>
    <lineage>
        <taxon>Bacteria</taxon>
        <taxon>Pseudomonadati</taxon>
        <taxon>Pseudomonadota</taxon>
        <taxon>Gammaproteobacteria</taxon>
        <taxon>Vibrionales</taxon>
        <taxon>Vibrionaceae</taxon>
        <taxon>Vibrio</taxon>
    </lineage>
</organism>
<dbReference type="HAMAP" id="MF_01632">
    <property type="entry name" value="UbiC"/>
    <property type="match status" value="1"/>
</dbReference>
<accession>A0ABT5V5L8</accession>
<keyword evidence="3 4" id="KW-0456">Lyase</keyword>
<comment type="caution">
    <text evidence="5">The sequence shown here is derived from an EMBL/GenBank/DDBJ whole genome shotgun (WGS) entry which is preliminary data.</text>
</comment>
<keyword evidence="4" id="KW-0670">Pyruvate</keyword>
<comment type="caution">
    <text evidence="4">Lacks conserved residue(s) required for the propagation of feature annotation.</text>
</comment>
<evidence type="ECO:0000313" key="6">
    <source>
        <dbReference type="Proteomes" id="UP001216189"/>
    </source>
</evidence>
<feature type="binding site" evidence="4">
    <location>
        <position position="82"/>
    </location>
    <ligand>
        <name>substrate</name>
    </ligand>
</feature>
<sequence length="180" mass="20250">MNQITSLYLATLKQAIWQPPEHIEFPSHLAKQWLLEAGSLSRRMANSCHQLTVEVLNNQIMPATSLQSDERALLAHEQYLLRQVVISGDQQPWVLGHSIIPHSSLHHPEFDLSQQGDTPLGLTLFSAEHVERDELQVTWLTTPSGPLLARRSRLAINHKPMLVSEVFLASAPIYAKESVL</sequence>
<feature type="binding site" evidence="4">
    <location>
        <position position="165"/>
    </location>
    <ligand>
        <name>substrate</name>
    </ligand>
</feature>
<feature type="binding site" evidence="4">
    <location>
        <position position="120"/>
    </location>
    <ligand>
        <name>substrate</name>
    </ligand>
</feature>
<comment type="similarity">
    <text evidence="4">Belongs to the UbiC family.</text>
</comment>
<dbReference type="EMBL" id="JARBFT010000012">
    <property type="protein sequence ID" value="MDE1515625.1"/>
    <property type="molecule type" value="Genomic_DNA"/>
</dbReference>
<dbReference type="Gene3D" id="3.40.1410.10">
    <property type="entry name" value="Chorismate lyase-like"/>
    <property type="match status" value="1"/>
</dbReference>
<evidence type="ECO:0000256" key="1">
    <source>
        <dbReference type="ARBA" id="ARBA00022490"/>
    </source>
</evidence>
<dbReference type="SUPFAM" id="SSF64288">
    <property type="entry name" value="Chorismate lyase-like"/>
    <property type="match status" value="1"/>
</dbReference>
<gene>
    <name evidence="4" type="primary">ubiC</name>
    <name evidence="5" type="ORF">PUN32_11440</name>
</gene>
<proteinExistence type="inferred from homology"/>
<name>A0ABT5V5L8_9VIBR</name>
<comment type="pathway">
    <text evidence="4">Cofactor biosynthesis; ubiquinone biosynthesis.</text>
</comment>
<dbReference type="EC" id="4.1.3.40" evidence="4"/>
<keyword evidence="1 4" id="KW-0963">Cytoplasm</keyword>
<dbReference type="InterPro" id="IPR007440">
    <property type="entry name" value="Chorismate--pyruvate_lyase"/>
</dbReference>
<dbReference type="GO" id="GO:0008813">
    <property type="term" value="F:chorismate lyase activity"/>
    <property type="evidence" value="ECO:0007669"/>
    <property type="project" value="UniProtKB-EC"/>
</dbReference>
<dbReference type="PANTHER" id="PTHR38683:SF1">
    <property type="entry name" value="CHORISMATE PYRUVATE-LYASE"/>
    <property type="match status" value="1"/>
</dbReference>
<reference evidence="5 6" key="1">
    <citation type="submission" date="2023-02" db="EMBL/GenBank/DDBJ databases">
        <title>Vibrio intestini sp. nov., a close relative of Vibrio cholerae isolated from the intestine of Healthy Culter dabryi.</title>
        <authorList>
            <person name="Wu N."/>
        </authorList>
    </citation>
    <scope>NUCLEOTIDE SEQUENCE [LARGE SCALE GENOMIC DNA]</scope>
    <source>
        <strain evidence="5 6">DSL-7</strain>
    </source>
</reference>